<organism evidence="1 2">
    <name type="scientific">Fusarium oxysporum f. sp. lycopersici (strain 4287 / CBS 123668 / FGSC 9935 / NRRL 34936)</name>
    <name type="common">Fusarium vascular wilt of tomato</name>
    <dbReference type="NCBI Taxonomy" id="426428"/>
    <lineage>
        <taxon>Eukaryota</taxon>
        <taxon>Fungi</taxon>
        <taxon>Dikarya</taxon>
        <taxon>Ascomycota</taxon>
        <taxon>Pezizomycotina</taxon>
        <taxon>Sordariomycetes</taxon>
        <taxon>Hypocreomycetidae</taxon>
        <taxon>Hypocreales</taxon>
        <taxon>Nectriaceae</taxon>
        <taxon>Fusarium</taxon>
        <taxon>Fusarium oxysporum species complex</taxon>
    </lineage>
</organism>
<dbReference type="RefSeq" id="XP_018248730.1">
    <property type="nucleotide sequence ID" value="XM_018400663.1"/>
</dbReference>
<gene>
    <name evidence="1" type="ORF">FOXG_20381</name>
</gene>
<dbReference type="EMBL" id="DS231709">
    <property type="protein sequence ID" value="KNB10685.1"/>
    <property type="molecule type" value="Genomic_DNA"/>
</dbReference>
<dbReference type="VEuPathDB" id="FungiDB:FOXG_20381"/>
<reference evidence="1" key="2">
    <citation type="journal article" date="2010" name="Nature">
        <title>Comparative genomics reveals mobile pathogenicity chromosomes in Fusarium.</title>
        <authorList>
            <person name="Ma L.J."/>
            <person name="van der Does H.C."/>
            <person name="Borkovich K.A."/>
            <person name="Coleman J.J."/>
            <person name="Daboussi M.J."/>
            <person name="Di Pietro A."/>
            <person name="Dufresne M."/>
            <person name="Freitag M."/>
            <person name="Grabherr M."/>
            <person name="Henrissat B."/>
            <person name="Houterman P.M."/>
            <person name="Kang S."/>
            <person name="Shim W.B."/>
            <person name="Woloshuk C."/>
            <person name="Xie X."/>
            <person name="Xu J.R."/>
            <person name="Antoniw J."/>
            <person name="Baker S.E."/>
            <person name="Bluhm B.H."/>
            <person name="Breakspear A."/>
            <person name="Brown D.W."/>
            <person name="Butchko R.A."/>
            <person name="Chapman S."/>
            <person name="Coulson R."/>
            <person name="Coutinho P.M."/>
            <person name="Danchin E.G."/>
            <person name="Diener A."/>
            <person name="Gale L.R."/>
            <person name="Gardiner D.M."/>
            <person name="Goff S."/>
            <person name="Hammond-Kosack K.E."/>
            <person name="Hilburn K."/>
            <person name="Hua-Van A."/>
            <person name="Jonkers W."/>
            <person name="Kazan K."/>
            <person name="Kodira C.D."/>
            <person name="Koehrsen M."/>
            <person name="Kumar L."/>
            <person name="Lee Y.H."/>
            <person name="Li L."/>
            <person name="Manners J.M."/>
            <person name="Miranda-Saavedra D."/>
            <person name="Mukherjee M."/>
            <person name="Park G."/>
            <person name="Park J."/>
            <person name="Park S.Y."/>
            <person name="Proctor R.H."/>
            <person name="Regev A."/>
            <person name="Ruiz-Roldan M.C."/>
            <person name="Sain D."/>
            <person name="Sakthikumar S."/>
            <person name="Sykes S."/>
            <person name="Schwartz D.C."/>
            <person name="Turgeon B.G."/>
            <person name="Wapinski I."/>
            <person name="Yoder O."/>
            <person name="Young S."/>
            <person name="Zeng Q."/>
            <person name="Zhou S."/>
            <person name="Galagan J."/>
            <person name="Cuomo C.A."/>
            <person name="Kistler H.C."/>
            <person name="Rep M."/>
        </authorList>
    </citation>
    <scope>NUCLEOTIDE SEQUENCE [LARGE SCALE GENOMIC DNA]</scope>
    <source>
        <strain evidence="1">4287</strain>
    </source>
</reference>
<sequence>MAKASESLQKSLGLSAREEQQYDNLCLRQKYWQMVIDS</sequence>
<proteinExistence type="predicted"/>
<reference evidence="1" key="1">
    <citation type="submission" date="2007-04" db="EMBL/GenBank/DDBJ databases">
        <authorList>
            <consortium name="The Broad Institute Genome Sequencing Platform"/>
            <person name="Birren B."/>
            <person name="Lander E."/>
            <person name="Galagan J."/>
            <person name="Nusbaum C."/>
            <person name="Devon K."/>
            <person name="Ma L.-J."/>
            <person name="Jaffe D."/>
            <person name="Butler J."/>
            <person name="Alvarez P."/>
            <person name="Gnerre S."/>
            <person name="Grabherr M."/>
            <person name="Kleber M."/>
            <person name="Mauceli E."/>
            <person name="Brockman W."/>
            <person name="MacCallum I.A."/>
            <person name="Young S."/>
            <person name="LaButti K."/>
            <person name="DeCaprio D."/>
            <person name="Crawford M."/>
            <person name="Koehrsen M."/>
            <person name="Engels R."/>
            <person name="Montgomery P."/>
            <person name="Pearson M."/>
            <person name="Howarth C."/>
            <person name="Larson L."/>
            <person name="White J."/>
            <person name="O'Leary S."/>
            <person name="Kodira C."/>
            <person name="Zeng Q."/>
            <person name="Yandava C."/>
            <person name="Alvarado L."/>
            <person name="Kistler C."/>
            <person name="Shim W.-B."/>
            <person name="Kang S."/>
            <person name="Woloshuk C."/>
        </authorList>
    </citation>
    <scope>NUCLEOTIDE SEQUENCE</scope>
    <source>
        <strain evidence="1">4287</strain>
    </source>
</reference>
<name>A0A0J9VIS3_FUSO4</name>
<dbReference type="GeneID" id="28961087"/>
<accession>A0A0J9VIS3</accession>
<protein>
    <submittedName>
        <fullName evidence="1">Uncharacterized protein</fullName>
    </submittedName>
</protein>
<dbReference type="AlphaFoldDB" id="A0A0J9VIS3"/>
<dbReference type="KEGG" id="fox:FOXG_20381"/>
<evidence type="ECO:0000313" key="1">
    <source>
        <dbReference type="EMBL" id="KNB10685.1"/>
    </source>
</evidence>
<dbReference type="Proteomes" id="UP000009097">
    <property type="component" value="Unassembled WGS sequence"/>
</dbReference>
<evidence type="ECO:0000313" key="2">
    <source>
        <dbReference type="Proteomes" id="UP000009097"/>
    </source>
</evidence>